<dbReference type="Proteomes" id="UP001156441">
    <property type="component" value="Unassembled WGS sequence"/>
</dbReference>
<keyword evidence="1" id="KW-0812">Transmembrane</keyword>
<evidence type="ECO:0000313" key="3">
    <source>
        <dbReference type="Proteomes" id="UP001156441"/>
    </source>
</evidence>
<evidence type="ECO:0000313" key="2">
    <source>
        <dbReference type="EMBL" id="MCT2585045.1"/>
    </source>
</evidence>
<sequence>MAYTLFVPLGVIGVLAVVLWWASNLDTDKAHRKEYGLLRSVATVPSATAARIVEERLRSVGVPTTTVPAEDGEHWRVLVFPTDQDVAVRTLLRD</sequence>
<feature type="transmembrane region" description="Helical" evidence="1">
    <location>
        <begin position="6"/>
        <end position="23"/>
    </location>
</feature>
<dbReference type="EMBL" id="JAFFZE010000014">
    <property type="protein sequence ID" value="MCT2585045.1"/>
    <property type="molecule type" value="Genomic_DNA"/>
</dbReference>
<name>A0ABT2JB03_9PSEU</name>
<keyword evidence="3" id="KW-1185">Reference proteome</keyword>
<organism evidence="2 3">
    <name type="scientific">Actinophytocola gossypii</name>
    <dbReference type="NCBI Taxonomy" id="2812003"/>
    <lineage>
        <taxon>Bacteria</taxon>
        <taxon>Bacillati</taxon>
        <taxon>Actinomycetota</taxon>
        <taxon>Actinomycetes</taxon>
        <taxon>Pseudonocardiales</taxon>
        <taxon>Pseudonocardiaceae</taxon>
    </lineage>
</organism>
<dbReference type="RefSeq" id="WP_260192496.1">
    <property type="nucleotide sequence ID" value="NZ_JAFFZE010000014.1"/>
</dbReference>
<keyword evidence="1" id="KW-1133">Transmembrane helix</keyword>
<comment type="caution">
    <text evidence="2">The sequence shown here is derived from an EMBL/GenBank/DDBJ whole genome shotgun (WGS) entry which is preliminary data.</text>
</comment>
<protein>
    <recommendedName>
        <fullName evidence="4">SPOR domain-containing protein</fullName>
    </recommendedName>
</protein>
<keyword evidence="1" id="KW-0472">Membrane</keyword>
<proteinExistence type="predicted"/>
<evidence type="ECO:0008006" key="4">
    <source>
        <dbReference type="Google" id="ProtNLM"/>
    </source>
</evidence>
<evidence type="ECO:0000256" key="1">
    <source>
        <dbReference type="SAM" id="Phobius"/>
    </source>
</evidence>
<gene>
    <name evidence="2" type="ORF">JT362_18175</name>
</gene>
<accession>A0ABT2JB03</accession>
<reference evidence="2 3" key="1">
    <citation type="submission" date="2021-02" db="EMBL/GenBank/DDBJ databases">
        <title>Actinophytocola xerophila sp. nov., isolated from soil of cotton cropping field.</title>
        <authorList>
            <person name="Huang R."/>
            <person name="Chen X."/>
            <person name="Ge X."/>
            <person name="Liu W."/>
        </authorList>
    </citation>
    <scope>NUCLEOTIDE SEQUENCE [LARGE SCALE GENOMIC DNA]</scope>
    <source>
        <strain evidence="2 3">S1-96</strain>
    </source>
</reference>